<dbReference type="InterPro" id="IPR053158">
    <property type="entry name" value="CapK_Type1_Caps_Biosynth"/>
</dbReference>
<sequence>MVINPRVEMMPTEEKVELILQRFRKNLCWALEKSSFYKKKYNGLDIHAEDIKTLSDIRNLPVTTRDELIQASAFDLLTGPLSQTLRFNRTISGLYRGFTADDIARNIDIAIRPLASNDINKTSTLIICGNYSSQYLLDLHYAAEALGATVLPCNSVDAAIDVIGIFNATSLIISAKNLKAIIERNVDHLPPKIIVLIDNFQDTTLDEIEHHFHHPLAKVYMSKYFGFAGIIFTCEHNHVHVQDDYLYPEVVDNKLVITPLTFEAMPIIRFQTKLTASIDYKHTCECGRTFATIQLEK</sequence>
<dbReference type="EMBL" id="UGPP01000001">
    <property type="protein sequence ID" value="STY70058.1"/>
    <property type="molecule type" value="Genomic_DNA"/>
</dbReference>
<name>A0A378NVR5_9FIRM</name>
<dbReference type="AlphaFoldDB" id="A0A378NVR5"/>
<dbReference type="GO" id="GO:0047475">
    <property type="term" value="F:phenylacetate-CoA ligase activity"/>
    <property type="evidence" value="ECO:0007669"/>
    <property type="project" value="UniProtKB-EC"/>
</dbReference>
<protein>
    <submittedName>
        <fullName evidence="1">Phenylacetate-coenzyme A ligase</fullName>
        <ecNumber evidence="1">6.2.1.30</ecNumber>
    </submittedName>
</protein>
<evidence type="ECO:0000313" key="2">
    <source>
        <dbReference type="Proteomes" id="UP000255234"/>
    </source>
</evidence>
<dbReference type="EC" id="6.2.1.30" evidence="1"/>
<reference evidence="1 2" key="1">
    <citation type="submission" date="2018-06" db="EMBL/GenBank/DDBJ databases">
        <authorList>
            <consortium name="Pathogen Informatics"/>
            <person name="Doyle S."/>
        </authorList>
    </citation>
    <scope>NUCLEOTIDE SEQUENCE [LARGE SCALE GENOMIC DNA]</scope>
    <source>
        <strain evidence="1 2">NCTC10571</strain>
    </source>
</reference>
<dbReference type="PANTHER" id="PTHR36932">
    <property type="entry name" value="CAPSULAR POLYSACCHARIDE BIOSYNTHESIS PROTEIN"/>
    <property type="match status" value="1"/>
</dbReference>
<dbReference type="Proteomes" id="UP000255234">
    <property type="component" value="Unassembled WGS sequence"/>
</dbReference>
<dbReference type="InterPro" id="IPR042099">
    <property type="entry name" value="ANL_N_sf"/>
</dbReference>
<evidence type="ECO:0000313" key="1">
    <source>
        <dbReference type="EMBL" id="STY70058.1"/>
    </source>
</evidence>
<dbReference type="RefSeq" id="WP_115150845.1">
    <property type="nucleotide sequence ID" value="NZ_UGPP01000001.1"/>
</dbReference>
<keyword evidence="1" id="KW-0436">Ligase</keyword>
<gene>
    <name evidence="1" type="primary">paaK</name>
    <name evidence="1" type="ORF">NCTC10571_00157</name>
</gene>
<dbReference type="Gene3D" id="3.40.50.12780">
    <property type="entry name" value="N-terminal domain of ligase-like"/>
    <property type="match status" value="1"/>
</dbReference>
<organism evidence="1 2">
    <name type="scientific">Megamonas hypermegale</name>
    <dbReference type="NCBI Taxonomy" id="158847"/>
    <lineage>
        <taxon>Bacteria</taxon>
        <taxon>Bacillati</taxon>
        <taxon>Bacillota</taxon>
        <taxon>Negativicutes</taxon>
        <taxon>Selenomonadales</taxon>
        <taxon>Selenomonadaceae</taxon>
        <taxon>Megamonas</taxon>
    </lineage>
</organism>
<accession>A0A378NVR5</accession>
<dbReference type="PANTHER" id="PTHR36932:SF1">
    <property type="entry name" value="CAPSULAR POLYSACCHARIDE BIOSYNTHESIS PROTEIN"/>
    <property type="match status" value="1"/>
</dbReference>
<proteinExistence type="predicted"/>